<evidence type="ECO:0000256" key="2">
    <source>
        <dbReference type="ARBA" id="ARBA00023235"/>
    </source>
</evidence>
<dbReference type="PANTHER" id="PTHR35530:SF1">
    <property type="entry name" value="2-HYDROXYMUCONATE TAUTOMERASE"/>
    <property type="match status" value="1"/>
</dbReference>
<name>A0A1W6BYU1_9BACT</name>
<dbReference type="eggNOG" id="COG1942">
    <property type="taxonomic scope" value="Bacteria"/>
</dbReference>
<dbReference type="EMBL" id="CP020867">
    <property type="protein sequence ID" value="ARJ57279.1"/>
    <property type="molecule type" value="Genomic_DNA"/>
</dbReference>
<keyword evidence="2 4" id="KW-0413">Isomerase</keyword>
<protein>
    <submittedName>
        <fullName evidence="4">4-oxalocrotonate tautomerase family enzyme</fullName>
        <ecNumber evidence="4">5.3.2.-</ecNumber>
    </submittedName>
</protein>
<dbReference type="RefSeq" id="WP_027305544.1">
    <property type="nucleotide sequence ID" value="NZ_CP020867.1"/>
</dbReference>
<accession>A0A1W6BYU1</accession>
<dbReference type="OrthoDB" id="5357579at2"/>
<dbReference type="Proteomes" id="UP000192902">
    <property type="component" value="Chromosome"/>
</dbReference>
<evidence type="ECO:0000313" key="5">
    <source>
        <dbReference type="Proteomes" id="UP000192902"/>
    </source>
</evidence>
<gene>
    <name evidence="4" type="ORF">CCUN_1704</name>
</gene>
<dbReference type="KEGG" id="ccun:CCUN_1704"/>
<evidence type="ECO:0000259" key="3">
    <source>
        <dbReference type="Pfam" id="PF01361"/>
    </source>
</evidence>
<evidence type="ECO:0000313" key="4">
    <source>
        <dbReference type="EMBL" id="ARJ57279.1"/>
    </source>
</evidence>
<comment type="similarity">
    <text evidence="1">Belongs to the 4-oxalocrotonate tautomerase family.</text>
</comment>
<evidence type="ECO:0000256" key="1">
    <source>
        <dbReference type="ARBA" id="ARBA00006723"/>
    </source>
</evidence>
<feature type="domain" description="4-oxalocrotonate tautomerase-like" evidence="3">
    <location>
        <begin position="2"/>
        <end position="60"/>
    </location>
</feature>
<organism evidence="4 5">
    <name type="scientific">Campylobacter cuniculorum DSM 23162 = LMG 24588</name>
    <dbReference type="NCBI Taxonomy" id="1121267"/>
    <lineage>
        <taxon>Bacteria</taxon>
        <taxon>Pseudomonadati</taxon>
        <taxon>Campylobacterota</taxon>
        <taxon>Epsilonproteobacteria</taxon>
        <taxon>Campylobacterales</taxon>
        <taxon>Campylobacteraceae</taxon>
        <taxon>Campylobacter</taxon>
    </lineage>
</organism>
<dbReference type="InterPro" id="IPR014347">
    <property type="entry name" value="Tautomerase/MIF_sf"/>
</dbReference>
<dbReference type="Pfam" id="PF01361">
    <property type="entry name" value="Tautomerase"/>
    <property type="match status" value="1"/>
</dbReference>
<dbReference type="PANTHER" id="PTHR35530">
    <property type="entry name" value="TAUTOMERASE-RELATED"/>
    <property type="match status" value="1"/>
</dbReference>
<dbReference type="InterPro" id="IPR004370">
    <property type="entry name" value="4-OT-like_dom"/>
</dbReference>
<dbReference type="AlphaFoldDB" id="A0A1W6BYU1"/>
<dbReference type="Gene3D" id="3.30.429.10">
    <property type="entry name" value="Macrophage Migration Inhibitory Factor"/>
    <property type="match status" value="1"/>
</dbReference>
<sequence>MPIVTIKLAKPAMSKEQKAALISDITELLNKKYNKAKERIVIMIEESEPFDIGFGGESVESIKAKEAKNE</sequence>
<proteinExistence type="inferred from homology"/>
<dbReference type="SUPFAM" id="SSF55331">
    <property type="entry name" value="Tautomerase/MIF"/>
    <property type="match status" value="1"/>
</dbReference>
<reference evidence="4 5" key="1">
    <citation type="submission" date="2017-04" db="EMBL/GenBank/DDBJ databases">
        <title>Complete genome sequence of the Campylobacter cuniculorum type strain LMG24588.</title>
        <authorList>
            <person name="Miller W.G."/>
            <person name="Yee E."/>
            <person name="Revez J."/>
            <person name="Bono J.L."/>
            <person name="Rossi M."/>
        </authorList>
    </citation>
    <scope>NUCLEOTIDE SEQUENCE [LARGE SCALE GENOMIC DNA]</scope>
    <source>
        <strain evidence="4 5">LMG 24588</strain>
    </source>
</reference>
<dbReference type="GO" id="GO:0016853">
    <property type="term" value="F:isomerase activity"/>
    <property type="evidence" value="ECO:0007669"/>
    <property type="project" value="UniProtKB-KW"/>
</dbReference>
<dbReference type="EC" id="5.3.2.-" evidence="4"/>
<dbReference type="STRING" id="1121267.CCUN_1704"/>